<evidence type="ECO:0000256" key="2">
    <source>
        <dbReference type="ARBA" id="ARBA00022741"/>
    </source>
</evidence>
<dbReference type="Gene3D" id="3.40.50.300">
    <property type="entry name" value="P-loop containing nucleotide triphosphate hydrolases"/>
    <property type="match status" value="1"/>
</dbReference>
<dbReference type="InterPro" id="IPR003593">
    <property type="entry name" value="AAA+_ATPase"/>
</dbReference>
<reference evidence="5 6" key="1">
    <citation type="submission" date="2016-11" db="EMBL/GenBank/DDBJ databases">
        <authorList>
            <person name="Jaros S."/>
            <person name="Januszkiewicz K."/>
            <person name="Wedrychowicz H."/>
        </authorList>
    </citation>
    <scope>NUCLEOTIDE SEQUENCE [LARGE SCALE GENOMIC DNA]</scope>
    <source>
        <strain evidence="5 6">DSM 15930</strain>
    </source>
</reference>
<dbReference type="PANTHER" id="PTHR42794:SF2">
    <property type="entry name" value="ABC TRANSPORTER ATP-BINDING PROTEIN"/>
    <property type="match status" value="1"/>
</dbReference>
<protein>
    <submittedName>
        <fullName evidence="5">Iron complex transport system ATP-binding protein</fullName>
    </submittedName>
</protein>
<dbReference type="SUPFAM" id="SSF52540">
    <property type="entry name" value="P-loop containing nucleoside triphosphate hydrolases"/>
    <property type="match status" value="1"/>
</dbReference>
<dbReference type="InterPro" id="IPR027417">
    <property type="entry name" value="P-loop_NTPase"/>
</dbReference>
<dbReference type="FunFam" id="3.40.50.300:FF:000134">
    <property type="entry name" value="Iron-enterobactin ABC transporter ATP-binding protein"/>
    <property type="match status" value="1"/>
</dbReference>
<dbReference type="EMBL" id="FRCP01000025">
    <property type="protein sequence ID" value="SHM98910.1"/>
    <property type="molecule type" value="Genomic_DNA"/>
</dbReference>
<dbReference type="CDD" id="cd03214">
    <property type="entry name" value="ABC_Iron-Siderophores_B12_Hemin"/>
    <property type="match status" value="1"/>
</dbReference>
<sequence length="260" mass="29414">MEIATKDVKVNLGGTPILKGINTHIKNKEFVGIIGPNGCGKSTFLKTVYRVLKPDNGCIYISNQPLEEMTYKETAKKMAVVSQHNYYNFDFTVREMVLMGRSPYKKNMQRDTKEDYDIVDECLEKVGMSSYINRVFSSLSGGEQQRIILARALAQKTESMILDEPTNHLDIKYQLQILDTVKDLGITVISAFHDLNIAAMYCDKIYALQAGEVVSYGTPQEVITTELIRNLYEVESSVNRNEDGILHVIFHPTRSKGESR</sequence>
<evidence type="ECO:0000259" key="4">
    <source>
        <dbReference type="PROSITE" id="PS50893"/>
    </source>
</evidence>
<keyword evidence="2" id="KW-0547">Nucleotide-binding</keyword>
<evidence type="ECO:0000313" key="5">
    <source>
        <dbReference type="EMBL" id="SHM98910.1"/>
    </source>
</evidence>
<dbReference type="AlphaFoldDB" id="A0A1M7N605"/>
<evidence type="ECO:0000256" key="1">
    <source>
        <dbReference type="ARBA" id="ARBA00022448"/>
    </source>
</evidence>
<keyword evidence="3 5" id="KW-0067">ATP-binding</keyword>
<proteinExistence type="predicted"/>
<dbReference type="GO" id="GO:0005524">
    <property type="term" value="F:ATP binding"/>
    <property type="evidence" value="ECO:0007669"/>
    <property type="project" value="UniProtKB-KW"/>
</dbReference>
<accession>A0A1M7N605</accession>
<dbReference type="SMART" id="SM00382">
    <property type="entry name" value="AAA"/>
    <property type="match status" value="1"/>
</dbReference>
<name>A0A1M7N605_9FIRM</name>
<dbReference type="Pfam" id="PF00005">
    <property type="entry name" value="ABC_tran"/>
    <property type="match status" value="1"/>
</dbReference>
<organism evidence="5 6">
    <name type="scientific">Anaerosporobacter mobilis DSM 15930</name>
    <dbReference type="NCBI Taxonomy" id="1120996"/>
    <lineage>
        <taxon>Bacteria</taxon>
        <taxon>Bacillati</taxon>
        <taxon>Bacillota</taxon>
        <taxon>Clostridia</taxon>
        <taxon>Lachnospirales</taxon>
        <taxon>Lachnospiraceae</taxon>
        <taxon>Anaerosporobacter</taxon>
    </lineage>
</organism>
<dbReference type="STRING" id="1120996.SAMN02746066_04243"/>
<dbReference type="OrthoDB" id="9799337at2"/>
<feature type="domain" description="ABC transporter" evidence="4">
    <location>
        <begin position="3"/>
        <end position="235"/>
    </location>
</feature>
<dbReference type="PROSITE" id="PS00211">
    <property type="entry name" value="ABC_TRANSPORTER_1"/>
    <property type="match status" value="1"/>
</dbReference>
<evidence type="ECO:0000256" key="3">
    <source>
        <dbReference type="ARBA" id="ARBA00022840"/>
    </source>
</evidence>
<gene>
    <name evidence="5" type="ORF">SAMN02746066_04243</name>
</gene>
<evidence type="ECO:0000313" key="6">
    <source>
        <dbReference type="Proteomes" id="UP000184038"/>
    </source>
</evidence>
<dbReference type="InterPro" id="IPR017871">
    <property type="entry name" value="ABC_transporter-like_CS"/>
</dbReference>
<dbReference type="GO" id="GO:0016887">
    <property type="term" value="F:ATP hydrolysis activity"/>
    <property type="evidence" value="ECO:0007669"/>
    <property type="project" value="InterPro"/>
</dbReference>
<dbReference type="InterPro" id="IPR003439">
    <property type="entry name" value="ABC_transporter-like_ATP-bd"/>
</dbReference>
<keyword evidence="1" id="KW-0813">Transport</keyword>
<keyword evidence="6" id="KW-1185">Reference proteome</keyword>
<dbReference type="Proteomes" id="UP000184038">
    <property type="component" value="Unassembled WGS sequence"/>
</dbReference>
<dbReference type="PANTHER" id="PTHR42794">
    <property type="entry name" value="HEMIN IMPORT ATP-BINDING PROTEIN HMUV"/>
    <property type="match status" value="1"/>
</dbReference>
<dbReference type="RefSeq" id="WP_073291142.1">
    <property type="nucleotide sequence ID" value="NZ_FRCP01000025.1"/>
</dbReference>
<dbReference type="PROSITE" id="PS50893">
    <property type="entry name" value="ABC_TRANSPORTER_2"/>
    <property type="match status" value="1"/>
</dbReference>